<dbReference type="STRING" id="748449.Halha_0438"/>
<dbReference type="RefSeq" id="WP_015326157.1">
    <property type="nucleotide sequence ID" value="NC_019978.1"/>
</dbReference>
<dbReference type="InterPro" id="IPR013563">
    <property type="entry name" value="Oligopep_ABC_C"/>
</dbReference>
<evidence type="ECO:0000256" key="2">
    <source>
        <dbReference type="ARBA" id="ARBA00005417"/>
    </source>
</evidence>
<dbReference type="AlphaFoldDB" id="L0K5Z5"/>
<dbReference type="PROSITE" id="PS00211">
    <property type="entry name" value="ABC_TRANSPORTER_1"/>
    <property type="match status" value="1"/>
</dbReference>
<dbReference type="NCBIfam" id="TIGR01727">
    <property type="entry name" value="oligo_HPY"/>
    <property type="match status" value="1"/>
</dbReference>
<evidence type="ECO:0000256" key="7">
    <source>
        <dbReference type="ARBA" id="ARBA00023136"/>
    </source>
</evidence>
<dbReference type="KEGG" id="hhl:Halha_0438"/>
<keyword evidence="6 9" id="KW-0067">ATP-binding</keyword>
<gene>
    <name evidence="9" type="ordered locus">Halha_0438</name>
</gene>
<dbReference type="eggNOG" id="COG0444">
    <property type="taxonomic scope" value="Bacteria"/>
</dbReference>
<evidence type="ECO:0000313" key="9">
    <source>
        <dbReference type="EMBL" id="AGB40431.1"/>
    </source>
</evidence>
<keyword evidence="5" id="KW-0547">Nucleotide-binding</keyword>
<keyword evidence="3" id="KW-0813">Transport</keyword>
<dbReference type="GO" id="GO:0005886">
    <property type="term" value="C:plasma membrane"/>
    <property type="evidence" value="ECO:0007669"/>
    <property type="project" value="UniProtKB-SubCell"/>
</dbReference>
<dbReference type="PROSITE" id="PS50893">
    <property type="entry name" value="ABC_TRANSPORTER_2"/>
    <property type="match status" value="1"/>
</dbReference>
<reference evidence="10" key="1">
    <citation type="submission" date="2012-02" db="EMBL/GenBank/DDBJ databases">
        <title>The complete genome of Halobacteroides halobius DSM 5150.</title>
        <authorList>
            <person name="Lucas S."/>
            <person name="Copeland A."/>
            <person name="Lapidus A."/>
            <person name="Glavina del Rio T."/>
            <person name="Dalin E."/>
            <person name="Tice H."/>
            <person name="Bruce D."/>
            <person name="Goodwin L."/>
            <person name="Pitluck S."/>
            <person name="Peters L."/>
            <person name="Mikhailova N."/>
            <person name="Gu W."/>
            <person name="Kyrpides N."/>
            <person name="Mavromatis K."/>
            <person name="Ivanova N."/>
            <person name="Brettin T."/>
            <person name="Detter J.C."/>
            <person name="Han C."/>
            <person name="Larimer F."/>
            <person name="Land M."/>
            <person name="Hauser L."/>
            <person name="Markowitz V."/>
            <person name="Cheng J.-F."/>
            <person name="Hugenholtz P."/>
            <person name="Woyke T."/>
            <person name="Wu D."/>
            <person name="Tindall B."/>
            <person name="Pomrenke H."/>
            <person name="Brambilla E."/>
            <person name="Klenk H.-P."/>
            <person name="Eisen J.A."/>
        </authorList>
    </citation>
    <scope>NUCLEOTIDE SEQUENCE [LARGE SCALE GENOMIC DNA]</scope>
    <source>
        <strain evidence="10">ATCC 35273 / DSM 5150 / MD-1</strain>
    </source>
</reference>
<dbReference type="InterPro" id="IPR017871">
    <property type="entry name" value="ABC_transporter-like_CS"/>
</dbReference>
<keyword evidence="4" id="KW-1003">Cell membrane</keyword>
<dbReference type="GO" id="GO:0016887">
    <property type="term" value="F:ATP hydrolysis activity"/>
    <property type="evidence" value="ECO:0007669"/>
    <property type="project" value="InterPro"/>
</dbReference>
<evidence type="ECO:0000256" key="1">
    <source>
        <dbReference type="ARBA" id="ARBA00004202"/>
    </source>
</evidence>
<keyword evidence="7" id="KW-0472">Membrane</keyword>
<dbReference type="FunFam" id="3.40.50.300:FF:000016">
    <property type="entry name" value="Oligopeptide ABC transporter ATP-binding component"/>
    <property type="match status" value="1"/>
</dbReference>
<dbReference type="Gene3D" id="3.40.50.300">
    <property type="entry name" value="P-loop containing nucleotide triphosphate hydrolases"/>
    <property type="match status" value="1"/>
</dbReference>
<dbReference type="Pfam" id="PF08352">
    <property type="entry name" value="oligo_HPY"/>
    <property type="match status" value="1"/>
</dbReference>
<dbReference type="PANTHER" id="PTHR43297">
    <property type="entry name" value="OLIGOPEPTIDE TRANSPORT ATP-BINDING PROTEIN APPD"/>
    <property type="match status" value="1"/>
</dbReference>
<organism evidence="9 10">
    <name type="scientific">Halobacteroides halobius (strain ATCC 35273 / DSM 5150 / MD-1)</name>
    <dbReference type="NCBI Taxonomy" id="748449"/>
    <lineage>
        <taxon>Bacteria</taxon>
        <taxon>Bacillati</taxon>
        <taxon>Bacillota</taxon>
        <taxon>Clostridia</taxon>
        <taxon>Halanaerobiales</taxon>
        <taxon>Halobacteroidaceae</taxon>
        <taxon>Halobacteroides</taxon>
    </lineage>
</organism>
<dbReference type="EMBL" id="CP003359">
    <property type="protein sequence ID" value="AGB40431.1"/>
    <property type="molecule type" value="Genomic_DNA"/>
</dbReference>
<dbReference type="SMART" id="SM00382">
    <property type="entry name" value="AAA"/>
    <property type="match status" value="1"/>
</dbReference>
<comment type="similarity">
    <text evidence="2">Belongs to the ABC transporter superfamily.</text>
</comment>
<dbReference type="GO" id="GO:0015833">
    <property type="term" value="P:peptide transport"/>
    <property type="evidence" value="ECO:0007669"/>
    <property type="project" value="InterPro"/>
</dbReference>
<sequence length="328" mass="36527">MKNAILKLKDLKTYFNTDRGTVKAVDGVSFEIKEGETLGVVGESGSGKSVTAASVMQLVPTPPGEIADGEILFKGENLLEKSKKEIRKIRGNQISMIFQEPMTALNPVYTIGSQIGEALQLHQNLNKEQAREKSIEMLEKVGIPSPEERVDEHPHQLSGGMRQRVMIAMALSCNPELLIADEPTTALDVTIQAQILELMQELKDDFNTATMLITHNLGVVAEIADKVAVMYGGRVVEQTDVKTLFKDPEHPYTAGLINSIPKVEGRNGQLDPIEGTVPDPFSFPKGCKFANRCDYATDKCWQQEPQLEEIKDNHLVRCWRWNELELKK</sequence>
<dbReference type="SUPFAM" id="SSF52540">
    <property type="entry name" value="P-loop containing nucleoside triphosphate hydrolases"/>
    <property type="match status" value="1"/>
</dbReference>
<dbReference type="PATRIC" id="fig|748449.3.peg.409"/>
<name>L0K5Z5_HALHC</name>
<dbReference type="Proteomes" id="UP000010880">
    <property type="component" value="Chromosome"/>
</dbReference>
<evidence type="ECO:0000256" key="3">
    <source>
        <dbReference type="ARBA" id="ARBA00022448"/>
    </source>
</evidence>
<dbReference type="GO" id="GO:0005524">
    <property type="term" value="F:ATP binding"/>
    <property type="evidence" value="ECO:0007669"/>
    <property type="project" value="UniProtKB-KW"/>
</dbReference>
<dbReference type="InterPro" id="IPR050388">
    <property type="entry name" value="ABC_Ni/Peptide_Import"/>
</dbReference>
<evidence type="ECO:0000313" key="10">
    <source>
        <dbReference type="Proteomes" id="UP000010880"/>
    </source>
</evidence>
<dbReference type="PANTHER" id="PTHR43297:SF2">
    <property type="entry name" value="DIPEPTIDE TRANSPORT ATP-BINDING PROTEIN DPPD"/>
    <property type="match status" value="1"/>
</dbReference>
<feature type="domain" description="ABC transporter" evidence="8">
    <location>
        <begin position="6"/>
        <end position="257"/>
    </location>
</feature>
<dbReference type="HOGENOM" id="CLU_000604_1_23_9"/>
<evidence type="ECO:0000259" key="8">
    <source>
        <dbReference type="PROSITE" id="PS50893"/>
    </source>
</evidence>
<protein>
    <submittedName>
        <fullName evidence="9">Oligopeptide/dipeptide ABC transporter, ATP-binding protein</fullName>
    </submittedName>
</protein>
<evidence type="ECO:0000256" key="4">
    <source>
        <dbReference type="ARBA" id="ARBA00022475"/>
    </source>
</evidence>
<evidence type="ECO:0000256" key="5">
    <source>
        <dbReference type="ARBA" id="ARBA00022741"/>
    </source>
</evidence>
<dbReference type="InterPro" id="IPR027417">
    <property type="entry name" value="P-loop_NTPase"/>
</dbReference>
<evidence type="ECO:0000256" key="6">
    <source>
        <dbReference type="ARBA" id="ARBA00022840"/>
    </source>
</evidence>
<comment type="subcellular location">
    <subcellularLocation>
        <location evidence="1">Cell membrane</location>
        <topology evidence="1">Peripheral membrane protein</topology>
    </subcellularLocation>
</comment>
<dbReference type="InterPro" id="IPR003439">
    <property type="entry name" value="ABC_transporter-like_ATP-bd"/>
</dbReference>
<dbReference type="OrthoDB" id="9806285at2"/>
<proteinExistence type="inferred from homology"/>
<accession>L0K5Z5</accession>
<keyword evidence="10" id="KW-1185">Reference proteome</keyword>
<dbReference type="InterPro" id="IPR003593">
    <property type="entry name" value="AAA+_ATPase"/>
</dbReference>
<dbReference type="CDD" id="cd03257">
    <property type="entry name" value="ABC_NikE_OppD_transporters"/>
    <property type="match status" value="1"/>
</dbReference>
<dbReference type="Pfam" id="PF00005">
    <property type="entry name" value="ABC_tran"/>
    <property type="match status" value="1"/>
</dbReference>